<dbReference type="PANTHER" id="PTHR33221:SF13">
    <property type="entry name" value="TRANSCRIPTIONAL REGULATOR-RELATED"/>
    <property type="match status" value="1"/>
</dbReference>
<dbReference type="GO" id="GO:0003700">
    <property type="term" value="F:DNA-binding transcription factor activity"/>
    <property type="evidence" value="ECO:0007669"/>
    <property type="project" value="TreeGrafter"/>
</dbReference>
<protein>
    <submittedName>
        <fullName evidence="2">HTH-type transcriptional regulator CymR</fullName>
    </submittedName>
</protein>
<reference evidence="2 3" key="1">
    <citation type="submission" date="2019-02" db="EMBL/GenBank/DDBJ databases">
        <title>Deep-cultivation of Planctomycetes and their phenomic and genomic characterization uncovers novel biology.</title>
        <authorList>
            <person name="Wiegand S."/>
            <person name="Jogler M."/>
            <person name="Boedeker C."/>
            <person name="Pinto D."/>
            <person name="Vollmers J."/>
            <person name="Rivas-Marin E."/>
            <person name="Kohn T."/>
            <person name="Peeters S.H."/>
            <person name="Heuer A."/>
            <person name="Rast P."/>
            <person name="Oberbeckmann S."/>
            <person name="Bunk B."/>
            <person name="Jeske O."/>
            <person name="Meyerdierks A."/>
            <person name="Storesund J.E."/>
            <person name="Kallscheuer N."/>
            <person name="Luecker S."/>
            <person name="Lage O.M."/>
            <person name="Pohl T."/>
            <person name="Merkel B.J."/>
            <person name="Hornburger P."/>
            <person name="Mueller R.-W."/>
            <person name="Bruemmer F."/>
            <person name="Labrenz M."/>
            <person name="Spormann A.M."/>
            <person name="Op Den Camp H."/>
            <person name="Overmann J."/>
            <person name="Amann R."/>
            <person name="Jetten M.S.M."/>
            <person name="Mascher T."/>
            <person name="Medema M.H."/>
            <person name="Devos D.P."/>
            <person name="Kaster A.-K."/>
            <person name="Ovreas L."/>
            <person name="Rohde M."/>
            <person name="Galperin M.Y."/>
            <person name="Jogler C."/>
        </authorList>
    </citation>
    <scope>NUCLEOTIDE SEQUENCE [LARGE SCALE GENOMIC DNA]</scope>
    <source>
        <strain evidence="2 3">Pan14r</strain>
    </source>
</reference>
<dbReference type="NCBIfam" id="TIGR00738">
    <property type="entry name" value="rrf2_super"/>
    <property type="match status" value="1"/>
</dbReference>
<dbReference type="Proteomes" id="UP000317238">
    <property type="component" value="Unassembled WGS sequence"/>
</dbReference>
<gene>
    <name evidence="2" type="primary">cymR_2</name>
    <name evidence="2" type="ORF">Pan14r_43780</name>
</gene>
<sequence>MIALSFGAFLSSNAPAKHTGHRLLGQLSTGHRGQMISQTTEYALRAVVYLADQDGARTTAMIAQATHVPAGYLSKVMQALSRAELVQSQRGLRGGFSLRRRPESLTALEVINAIDPIQRFHTCPVNLHGEALCPLHRRLDEAGRLVEETFGDTTIADMIRDTGGSKPLCQRPTDDAGSTGNAAGRSLSSRPTTDPDQHSTLAT</sequence>
<evidence type="ECO:0000313" key="2">
    <source>
        <dbReference type="EMBL" id="TWT72061.1"/>
    </source>
</evidence>
<dbReference type="InterPro" id="IPR036388">
    <property type="entry name" value="WH-like_DNA-bd_sf"/>
</dbReference>
<evidence type="ECO:0000313" key="3">
    <source>
        <dbReference type="Proteomes" id="UP000317238"/>
    </source>
</evidence>
<dbReference type="PANTHER" id="PTHR33221">
    <property type="entry name" value="WINGED HELIX-TURN-HELIX TRANSCRIPTIONAL REGULATOR, RRF2 FAMILY"/>
    <property type="match status" value="1"/>
</dbReference>
<organism evidence="2 3">
    <name type="scientific">Crateriforma conspicua</name>
    <dbReference type="NCBI Taxonomy" id="2527996"/>
    <lineage>
        <taxon>Bacteria</taxon>
        <taxon>Pseudomonadati</taxon>
        <taxon>Planctomycetota</taxon>
        <taxon>Planctomycetia</taxon>
        <taxon>Planctomycetales</taxon>
        <taxon>Planctomycetaceae</taxon>
        <taxon>Crateriforma</taxon>
    </lineage>
</organism>
<comment type="caution">
    <text evidence="2">The sequence shown here is derived from an EMBL/GenBank/DDBJ whole genome shotgun (WGS) entry which is preliminary data.</text>
</comment>
<dbReference type="Gene3D" id="1.10.10.10">
    <property type="entry name" value="Winged helix-like DNA-binding domain superfamily/Winged helix DNA-binding domain"/>
    <property type="match status" value="1"/>
</dbReference>
<name>A0A5C5YC80_9PLAN</name>
<dbReference type="AlphaFoldDB" id="A0A5C5YC80"/>
<feature type="compositionally biased region" description="Polar residues" evidence="1">
    <location>
        <begin position="176"/>
        <end position="203"/>
    </location>
</feature>
<proteinExistence type="predicted"/>
<dbReference type="InterPro" id="IPR036390">
    <property type="entry name" value="WH_DNA-bd_sf"/>
</dbReference>
<dbReference type="Pfam" id="PF02082">
    <property type="entry name" value="Rrf2"/>
    <property type="match status" value="1"/>
</dbReference>
<evidence type="ECO:0000256" key="1">
    <source>
        <dbReference type="SAM" id="MobiDB-lite"/>
    </source>
</evidence>
<dbReference type="GO" id="GO:0005829">
    <property type="term" value="C:cytosol"/>
    <property type="evidence" value="ECO:0007669"/>
    <property type="project" value="TreeGrafter"/>
</dbReference>
<keyword evidence="3" id="KW-1185">Reference proteome</keyword>
<feature type="region of interest" description="Disordered" evidence="1">
    <location>
        <begin position="161"/>
        <end position="203"/>
    </location>
</feature>
<accession>A0A5C5YC80</accession>
<dbReference type="SUPFAM" id="SSF46785">
    <property type="entry name" value="Winged helix' DNA-binding domain"/>
    <property type="match status" value="1"/>
</dbReference>
<dbReference type="InterPro" id="IPR000944">
    <property type="entry name" value="Tscrpt_reg_Rrf2"/>
</dbReference>
<dbReference type="PROSITE" id="PS51197">
    <property type="entry name" value="HTH_RRF2_2"/>
    <property type="match status" value="1"/>
</dbReference>
<dbReference type="EMBL" id="SJPL01000001">
    <property type="protein sequence ID" value="TWT72061.1"/>
    <property type="molecule type" value="Genomic_DNA"/>
</dbReference>